<reference evidence="2" key="1">
    <citation type="submission" date="2019-07" db="EMBL/GenBank/DDBJ databases">
        <title>De Novo Assembly of kiwifruit Actinidia rufa.</title>
        <authorList>
            <person name="Sugita-Konishi S."/>
            <person name="Sato K."/>
            <person name="Mori E."/>
            <person name="Abe Y."/>
            <person name="Kisaki G."/>
            <person name="Hamano K."/>
            <person name="Suezawa K."/>
            <person name="Otani M."/>
            <person name="Fukuda T."/>
            <person name="Manabe T."/>
            <person name="Gomi K."/>
            <person name="Tabuchi M."/>
            <person name="Akimitsu K."/>
            <person name="Kataoka I."/>
        </authorList>
    </citation>
    <scope>NUCLEOTIDE SEQUENCE [LARGE SCALE GENOMIC DNA]</scope>
    <source>
        <strain evidence="2">cv. Fuchu</strain>
    </source>
</reference>
<proteinExistence type="predicted"/>
<comment type="caution">
    <text evidence="1">The sequence shown here is derived from an EMBL/GenBank/DDBJ whole genome shotgun (WGS) entry which is preliminary data.</text>
</comment>
<gene>
    <name evidence="1" type="ORF">Acr_00g0083310</name>
</gene>
<dbReference type="EMBL" id="BJWL01000410">
    <property type="protein sequence ID" value="GFS43054.1"/>
    <property type="molecule type" value="Genomic_DNA"/>
</dbReference>
<evidence type="ECO:0000313" key="2">
    <source>
        <dbReference type="Proteomes" id="UP000585474"/>
    </source>
</evidence>
<sequence>MPNSFVSWRLERKGSLALFHSGATASVRGSSVK</sequence>
<keyword evidence="2" id="KW-1185">Reference proteome</keyword>
<dbReference type="AlphaFoldDB" id="A0A7J0DW34"/>
<accession>A0A7J0DW34</accession>
<organism evidence="1 2">
    <name type="scientific">Actinidia rufa</name>
    <dbReference type="NCBI Taxonomy" id="165716"/>
    <lineage>
        <taxon>Eukaryota</taxon>
        <taxon>Viridiplantae</taxon>
        <taxon>Streptophyta</taxon>
        <taxon>Embryophyta</taxon>
        <taxon>Tracheophyta</taxon>
        <taxon>Spermatophyta</taxon>
        <taxon>Magnoliopsida</taxon>
        <taxon>eudicotyledons</taxon>
        <taxon>Gunneridae</taxon>
        <taxon>Pentapetalae</taxon>
        <taxon>asterids</taxon>
        <taxon>Ericales</taxon>
        <taxon>Actinidiaceae</taxon>
        <taxon>Actinidia</taxon>
    </lineage>
</organism>
<evidence type="ECO:0000313" key="1">
    <source>
        <dbReference type="EMBL" id="GFS43054.1"/>
    </source>
</evidence>
<dbReference type="Proteomes" id="UP000585474">
    <property type="component" value="Unassembled WGS sequence"/>
</dbReference>
<protein>
    <submittedName>
        <fullName evidence="1">Uncharacterized protein</fullName>
    </submittedName>
</protein>
<name>A0A7J0DW34_9ERIC</name>